<keyword evidence="2" id="KW-1185">Reference proteome</keyword>
<reference evidence="1 2" key="1">
    <citation type="submission" date="2016-07" db="EMBL/GenBank/DDBJ databases">
        <title>Draft genome of the white-rot fungus Obba rivulosa 3A-2.</title>
        <authorList>
            <consortium name="DOE Joint Genome Institute"/>
            <person name="Miettinen O."/>
            <person name="Riley R."/>
            <person name="Acob R."/>
            <person name="Barry K."/>
            <person name="Cullen D."/>
            <person name="De Vries R."/>
            <person name="Hainaut M."/>
            <person name="Hatakka A."/>
            <person name="Henrissat B."/>
            <person name="Hilden K."/>
            <person name="Kuo R."/>
            <person name="Labutti K."/>
            <person name="Lipzen A."/>
            <person name="Makela M.R."/>
            <person name="Sandor L."/>
            <person name="Spatafora J.W."/>
            <person name="Grigoriev I.V."/>
            <person name="Hibbett D.S."/>
        </authorList>
    </citation>
    <scope>NUCLEOTIDE SEQUENCE [LARGE SCALE GENOMIC DNA]</scope>
    <source>
        <strain evidence="1 2">3A-2</strain>
    </source>
</reference>
<evidence type="ECO:0000313" key="2">
    <source>
        <dbReference type="Proteomes" id="UP000250043"/>
    </source>
</evidence>
<dbReference type="AlphaFoldDB" id="A0A8E2AI27"/>
<proteinExistence type="predicted"/>
<sequence length="53" mass="5815">MESGSRTCKKLQQDLLKICRENAGIVDQDGASSDSRTTSQMGLLTAAHFAKWE</sequence>
<accession>A0A8E2AI27</accession>
<gene>
    <name evidence="1" type="ORF">OBBRIDRAFT_840180</name>
</gene>
<evidence type="ECO:0000313" key="1">
    <source>
        <dbReference type="EMBL" id="OCH83824.1"/>
    </source>
</evidence>
<dbReference type="Proteomes" id="UP000250043">
    <property type="component" value="Unassembled WGS sequence"/>
</dbReference>
<organism evidence="1 2">
    <name type="scientific">Obba rivulosa</name>
    <dbReference type="NCBI Taxonomy" id="1052685"/>
    <lineage>
        <taxon>Eukaryota</taxon>
        <taxon>Fungi</taxon>
        <taxon>Dikarya</taxon>
        <taxon>Basidiomycota</taxon>
        <taxon>Agaricomycotina</taxon>
        <taxon>Agaricomycetes</taxon>
        <taxon>Polyporales</taxon>
        <taxon>Gelatoporiaceae</taxon>
        <taxon>Obba</taxon>
    </lineage>
</organism>
<protein>
    <submittedName>
        <fullName evidence="1">Uncharacterized protein</fullName>
    </submittedName>
</protein>
<name>A0A8E2AI27_9APHY</name>
<dbReference type="EMBL" id="KV722800">
    <property type="protein sequence ID" value="OCH83824.1"/>
    <property type="molecule type" value="Genomic_DNA"/>
</dbReference>